<gene>
    <name evidence="3" type="ORF">IQ260_12220</name>
</gene>
<dbReference type="InterPro" id="IPR050811">
    <property type="entry name" value="Phosphate_ABC_transporter"/>
</dbReference>
<dbReference type="InterPro" id="IPR024370">
    <property type="entry name" value="PBP_domain"/>
</dbReference>
<reference evidence="3" key="1">
    <citation type="submission" date="2020-10" db="EMBL/GenBank/DDBJ databases">
        <authorList>
            <person name="Castelo-Branco R."/>
            <person name="Eusebio N."/>
            <person name="Adriana R."/>
            <person name="Vieira A."/>
            <person name="Brugerolle De Fraissinette N."/>
            <person name="Rezende De Castro R."/>
            <person name="Schneider M.P."/>
            <person name="Vasconcelos V."/>
            <person name="Leao P.N."/>
        </authorList>
    </citation>
    <scope>NUCLEOTIDE SEQUENCE</scope>
    <source>
        <strain evidence="3">LEGE 11479</strain>
    </source>
</reference>
<evidence type="ECO:0000313" key="4">
    <source>
        <dbReference type="Proteomes" id="UP000615026"/>
    </source>
</evidence>
<dbReference type="SUPFAM" id="SSF53850">
    <property type="entry name" value="Periplasmic binding protein-like II"/>
    <property type="match status" value="1"/>
</dbReference>
<sequence length="374" mass="40963">MLRNSIMTSDIVAKQGWQYLGQLIGITLLAGCAQIASPVASQPEENPNNPYNQFRQAVNQVEPLLDPGLESLTANLQENSPTLERQTTVVLPQVKLLDVNENLTVTTASTLQDFNEQMYQRLIQSGYSGVFDINVTRAGAAIQQFCQDQSVNLLSVNRAMTPAEIQGCQGKGRQPLGLAIGKDPLLLVVNKQNDFVKGVTLEKLKAILTSRTWSQVDPSWPNVPIQRAMIGPNSSTVALLSQKLSAGAALLQAPGTTFYTYPEPLVQGLSTMPNAMAFINASIYERFTQTFRVIPINGISASVDTVESNAYPLVQSLFLYVDQKQLAPDMPTKAVANFYLTEMSEVMNEVGLLPLNQAQLDQTKNQWLKATTNN</sequence>
<organism evidence="3 4">
    <name type="scientific">Leptolyngbya cf. ectocarpi LEGE 11479</name>
    <dbReference type="NCBI Taxonomy" id="1828722"/>
    <lineage>
        <taxon>Bacteria</taxon>
        <taxon>Bacillati</taxon>
        <taxon>Cyanobacteriota</taxon>
        <taxon>Cyanophyceae</taxon>
        <taxon>Leptolyngbyales</taxon>
        <taxon>Leptolyngbyaceae</taxon>
        <taxon>Leptolyngbya group</taxon>
        <taxon>Leptolyngbya</taxon>
    </lineage>
</organism>
<evidence type="ECO:0000259" key="2">
    <source>
        <dbReference type="Pfam" id="PF12849"/>
    </source>
</evidence>
<dbReference type="Gene3D" id="3.40.190.10">
    <property type="entry name" value="Periplasmic binding protein-like II"/>
    <property type="match status" value="2"/>
</dbReference>
<dbReference type="PROSITE" id="PS51257">
    <property type="entry name" value="PROKAR_LIPOPROTEIN"/>
    <property type="match status" value="1"/>
</dbReference>
<evidence type="ECO:0000256" key="1">
    <source>
        <dbReference type="ARBA" id="ARBA00022729"/>
    </source>
</evidence>
<keyword evidence="4" id="KW-1185">Reference proteome</keyword>
<dbReference type="Proteomes" id="UP000615026">
    <property type="component" value="Unassembled WGS sequence"/>
</dbReference>
<dbReference type="PANTHER" id="PTHR30570:SF1">
    <property type="entry name" value="PHOSPHATE-BINDING PROTEIN PSTS"/>
    <property type="match status" value="1"/>
</dbReference>
<dbReference type="PANTHER" id="PTHR30570">
    <property type="entry name" value="PERIPLASMIC PHOSPHATE BINDING COMPONENT OF PHOSPHATE ABC TRANSPORTER"/>
    <property type="match status" value="1"/>
</dbReference>
<evidence type="ECO:0000313" key="3">
    <source>
        <dbReference type="EMBL" id="MBE9067422.1"/>
    </source>
</evidence>
<name>A0A928ZTZ8_LEPEC</name>
<dbReference type="EMBL" id="JADEXP010000094">
    <property type="protein sequence ID" value="MBE9067422.1"/>
    <property type="molecule type" value="Genomic_DNA"/>
</dbReference>
<dbReference type="AlphaFoldDB" id="A0A928ZTZ8"/>
<feature type="domain" description="PBP" evidence="2">
    <location>
        <begin position="101"/>
        <end position="340"/>
    </location>
</feature>
<protein>
    <submittedName>
        <fullName evidence="3">Substrate-binding domain-containing protein</fullName>
    </submittedName>
</protein>
<keyword evidence="1" id="KW-0732">Signal</keyword>
<proteinExistence type="predicted"/>
<accession>A0A928ZTZ8</accession>
<comment type="caution">
    <text evidence="3">The sequence shown here is derived from an EMBL/GenBank/DDBJ whole genome shotgun (WGS) entry which is preliminary data.</text>
</comment>
<dbReference type="Pfam" id="PF12849">
    <property type="entry name" value="PBP_like_2"/>
    <property type="match status" value="1"/>
</dbReference>